<evidence type="ECO:0000313" key="1">
    <source>
        <dbReference type="EMBL" id="PIN24624.1"/>
    </source>
</evidence>
<name>A0A2G9I4E8_9LAMI</name>
<dbReference type="Pfam" id="PF14223">
    <property type="entry name" value="Retrotran_gag_2"/>
    <property type="match status" value="1"/>
</dbReference>
<comment type="caution">
    <text evidence="1">The sequence shown here is derived from an EMBL/GenBank/DDBJ whole genome shotgun (WGS) entry which is preliminary data.</text>
</comment>
<dbReference type="STRING" id="429701.A0A2G9I4E8"/>
<dbReference type="OrthoDB" id="912845at2759"/>
<keyword evidence="2" id="KW-1185">Reference proteome</keyword>
<sequence length="218" mass="25507">MRKIINHSREDNLQTRYLMLASMSNKLQKSLEHMKHANEIHMYLEELYSMQTHYECYNTSKKLFRYGLKMISLIEKLRKLDVIIDNDLYSDLILQSLLSSFGQFVMNFNMSKVDVTINELVDMLITVKSTMKKEKTVLIALISKAHNGKTRKKKKKSSSSKGKRVPKEIGYWKRNCKKNLASLKNAMFFVKVNLLINNNIWVFDTAYGSYPYKSLQGI</sequence>
<evidence type="ECO:0000313" key="2">
    <source>
        <dbReference type="Proteomes" id="UP000231279"/>
    </source>
</evidence>
<proteinExistence type="predicted"/>
<dbReference type="Proteomes" id="UP000231279">
    <property type="component" value="Unassembled WGS sequence"/>
</dbReference>
<accession>A0A2G9I4E8</accession>
<dbReference type="EMBL" id="NKXS01000386">
    <property type="protein sequence ID" value="PIN24624.1"/>
    <property type="molecule type" value="Genomic_DNA"/>
</dbReference>
<gene>
    <name evidence="1" type="ORF">CDL12_02644</name>
</gene>
<reference evidence="2" key="1">
    <citation type="journal article" date="2018" name="Gigascience">
        <title>Genome assembly of the Pink Ipe (Handroanthus impetiginosus, Bignoniaceae), a highly valued, ecologically keystone Neotropical timber forest tree.</title>
        <authorList>
            <person name="Silva-Junior O.B."/>
            <person name="Grattapaglia D."/>
            <person name="Novaes E."/>
            <person name="Collevatti R.G."/>
        </authorList>
    </citation>
    <scope>NUCLEOTIDE SEQUENCE [LARGE SCALE GENOMIC DNA]</scope>
    <source>
        <strain evidence="2">cv. UFG-1</strain>
    </source>
</reference>
<dbReference type="AlphaFoldDB" id="A0A2G9I4E8"/>
<protein>
    <submittedName>
        <fullName evidence="1">Uncharacterized protein</fullName>
    </submittedName>
</protein>
<organism evidence="1 2">
    <name type="scientific">Handroanthus impetiginosus</name>
    <dbReference type="NCBI Taxonomy" id="429701"/>
    <lineage>
        <taxon>Eukaryota</taxon>
        <taxon>Viridiplantae</taxon>
        <taxon>Streptophyta</taxon>
        <taxon>Embryophyta</taxon>
        <taxon>Tracheophyta</taxon>
        <taxon>Spermatophyta</taxon>
        <taxon>Magnoliopsida</taxon>
        <taxon>eudicotyledons</taxon>
        <taxon>Gunneridae</taxon>
        <taxon>Pentapetalae</taxon>
        <taxon>asterids</taxon>
        <taxon>lamiids</taxon>
        <taxon>Lamiales</taxon>
        <taxon>Bignoniaceae</taxon>
        <taxon>Crescentiina</taxon>
        <taxon>Tabebuia alliance</taxon>
        <taxon>Handroanthus</taxon>
    </lineage>
</organism>